<protein>
    <submittedName>
        <fullName evidence="2">Uncharacterized protein</fullName>
    </submittedName>
</protein>
<proteinExistence type="predicted"/>
<dbReference type="AlphaFoldDB" id="A0A7X8XY48"/>
<feature type="transmembrane region" description="Helical" evidence="1">
    <location>
        <begin position="46"/>
        <end position="68"/>
    </location>
</feature>
<sequence>MNNYISVEQALSKGRKQILYPMLFIIIVGVNILLSLFLFVFKHFDILTILTCLTFPILTAVLYLAYAIPRWKLWAYTKVDDLNGLKQKVAVFGIFTDNHPFWNQIAILSPKKKQLLEQVCNNNKSNTVYFKYSNLPSYTVLENKNSEPFLKTMIGLALCLTGIYLLLQEEYPIDFIIPTIALIFGVFISISSIKLLFSNKTIVVLSHQGVVIDKELIPWKNISKIEANTKPIGETFRDYLLLITNGNSYELSIDHLNYSVEEINELIDLYCSKALSSGLY</sequence>
<organism evidence="2 3">
    <name type="scientific">Flammeovirga agarivorans</name>
    <dbReference type="NCBI Taxonomy" id="2726742"/>
    <lineage>
        <taxon>Bacteria</taxon>
        <taxon>Pseudomonadati</taxon>
        <taxon>Bacteroidota</taxon>
        <taxon>Cytophagia</taxon>
        <taxon>Cytophagales</taxon>
        <taxon>Flammeovirgaceae</taxon>
        <taxon>Flammeovirga</taxon>
    </lineage>
</organism>
<name>A0A7X8XY48_9BACT</name>
<evidence type="ECO:0000313" key="2">
    <source>
        <dbReference type="EMBL" id="NLR93710.1"/>
    </source>
</evidence>
<gene>
    <name evidence="2" type="ORF">HGP29_21095</name>
</gene>
<keyword evidence="3" id="KW-1185">Reference proteome</keyword>
<keyword evidence="1" id="KW-0472">Membrane</keyword>
<dbReference type="EMBL" id="JABAIL010000007">
    <property type="protein sequence ID" value="NLR93710.1"/>
    <property type="molecule type" value="Genomic_DNA"/>
</dbReference>
<comment type="caution">
    <text evidence="2">The sequence shown here is derived from an EMBL/GenBank/DDBJ whole genome shotgun (WGS) entry which is preliminary data.</text>
</comment>
<keyword evidence="1" id="KW-1133">Transmembrane helix</keyword>
<feature type="transmembrane region" description="Helical" evidence="1">
    <location>
        <begin position="173"/>
        <end position="197"/>
    </location>
</feature>
<evidence type="ECO:0000313" key="3">
    <source>
        <dbReference type="Proteomes" id="UP000585050"/>
    </source>
</evidence>
<accession>A0A7X8XY48</accession>
<dbReference type="Proteomes" id="UP000585050">
    <property type="component" value="Unassembled WGS sequence"/>
</dbReference>
<feature type="transmembrane region" description="Helical" evidence="1">
    <location>
        <begin position="149"/>
        <end position="167"/>
    </location>
</feature>
<keyword evidence="1" id="KW-0812">Transmembrane</keyword>
<reference evidence="2 3" key="1">
    <citation type="submission" date="2020-04" db="EMBL/GenBank/DDBJ databases">
        <title>Flammeovirga sp. SR4, a novel species isolated from seawater.</title>
        <authorList>
            <person name="Wang X."/>
        </authorList>
    </citation>
    <scope>NUCLEOTIDE SEQUENCE [LARGE SCALE GENOMIC DNA]</scope>
    <source>
        <strain evidence="2 3">SR4</strain>
    </source>
</reference>
<evidence type="ECO:0000256" key="1">
    <source>
        <dbReference type="SAM" id="Phobius"/>
    </source>
</evidence>
<feature type="transmembrane region" description="Helical" evidence="1">
    <location>
        <begin position="18"/>
        <end position="40"/>
    </location>
</feature>